<keyword evidence="13" id="KW-1185">Reference proteome</keyword>
<reference evidence="12" key="1">
    <citation type="submission" date="2020-09" db="EMBL/GenBank/DDBJ databases">
        <title>Pelobacter alkaliphilus sp. nov., a novel anaerobic arsenate-reducing bacterium from terrestrial mud volcano.</title>
        <authorList>
            <person name="Khomyakova M.A."/>
            <person name="Merkel A.Y."/>
            <person name="Slobodkin A.I."/>
        </authorList>
    </citation>
    <scope>NUCLEOTIDE SEQUENCE</scope>
    <source>
        <strain evidence="12">M08fum</strain>
    </source>
</reference>
<dbReference type="InterPro" id="IPR036890">
    <property type="entry name" value="HATPase_C_sf"/>
</dbReference>
<dbReference type="PANTHER" id="PTHR43065">
    <property type="entry name" value="SENSOR HISTIDINE KINASE"/>
    <property type="match status" value="1"/>
</dbReference>
<dbReference type="InterPro" id="IPR003594">
    <property type="entry name" value="HATPase_dom"/>
</dbReference>
<evidence type="ECO:0000256" key="7">
    <source>
        <dbReference type="ARBA" id="ARBA00022840"/>
    </source>
</evidence>
<dbReference type="Gene3D" id="1.10.287.130">
    <property type="match status" value="1"/>
</dbReference>
<protein>
    <recommendedName>
        <fullName evidence="2">histidine kinase</fullName>
        <ecNumber evidence="2">2.7.13.3</ecNumber>
    </recommendedName>
</protein>
<dbReference type="InterPro" id="IPR036097">
    <property type="entry name" value="HisK_dim/P_sf"/>
</dbReference>
<dbReference type="InterPro" id="IPR005467">
    <property type="entry name" value="His_kinase_dom"/>
</dbReference>
<feature type="domain" description="Histidine kinase" evidence="11">
    <location>
        <begin position="172"/>
        <end position="378"/>
    </location>
</feature>
<dbReference type="Pfam" id="PF00512">
    <property type="entry name" value="HisKA"/>
    <property type="match status" value="1"/>
</dbReference>
<evidence type="ECO:0000256" key="5">
    <source>
        <dbReference type="ARBA" id="ARBA00022741"/>
    </source>
</evidence>
<dbReference type="CDD" id="cd00082">
    <property type="entry name" value="HisKA"/>
    <property type="match status" value="1"/>
</dbReference>
<feature type="coiled-coil region" evidence="9">
    <location>
        <begin position="126"/>
        <end position="160"/>
    </location>
</feature>
<evidence type="ECO:0000256" key="2">
    <source>
        <dbReference type="ARBA" id="ARBA00012438"/>
    </source>
</evidence>
<dbReference type="PROSITE" id="PS50109">
    <property type="entry name" value="HIS_KIN"/>
    <property type="match status" value="1"/>
</dbReference>
<gene>
    <name evidence="12" type="ORF">ICT70_07470</name>
</gene>
<comment type="catalytic activity">
    <reaction evidence="1">
        <text>ATP + protein L-histidine = ADP + protein N-phospho-L-histidine.</text>
        <dbReference type="EC" id="2.7.13.3"/>
    </reaction>
</comment>
<dbReference type="EMBL" id="JACWUN010000007">
    <property type="protein sequence ID" value="MBD1400507.1"/>
    <property type="molecule type" value="Genomic_DNA"/>
</dbReference>
<dbReference type="SUPFAM" id="SSF55874">
    <property type="entry name" value="ATPase domain of HSP90 chaperone/DNA topoisomerase II/histidine kinase"/>
    <property type="match status" value="1"/>
</dbReference>
<dbReference type="SUPFAM" id="SSF47384">
    <property type="entry name" value="Homodimeric domain of signal transducing histidine kinase"/>
    <property type="match status" value="1"/>
</dbReference>
<accession>A0A8J6QN35</accession>
<dbReference type="CDD" id="cd00075">
    <property type="entry name" value="HATPase"/>
    <property type="match status" value="1"/>
</dbReference>
<keyword evidence="10" id="KW-1133">Transmembrane helix</keyword>
<dbReference type="SMART" id="SM00387">
    <property type="entry name" value="HATPase_c"/>
    <property type="match status" value="1"/>
</dbReference>
<dbReference type="EC" id="2.7.13.3" evidence="2"/>
<keyword evidence="7" id="KW-0067">ATP-binding</keyword>
<keyword evidence="8" id="KW-0902">Two-component regulatory system</keyword>
<evidence type="ECO:0000256" key="8">
    <source>
        <dbReference type="ARBA" id="ARBA00023012"/>
    </source>
</evidence>
<keyword evidence="10" id="KW-0812">Transmembrane</keyword>
<comment type="caution">
    <text evidence="12">The sequence shown here is derived from an EMBL/GenBank/DDBJ whole genome shotgun (WGS) entry which is preliminary data.</text>
</comment>
<evidence type="ECO:0000256" key="9">
    <source>
        <dbReference type="SAM" id="Coils"/>
    </source>
</evidence>
<evidence type="ECO:0000256" key="3">
    <source>
        <dbReference type="ARBA" id="ARBA00022553"/>
    </source>
</evidence>
<feature type="transmembrane region" description="Helical" evidence="10">
    <location>
        <begin position="60"/>
        <end position="82"/>
    </location>
</feature>
<proteinExistence type="predicted"/>
<dbReference type="AlphaFoldDB" id="A0A8J6QN35"/>
<dbReference type="SMART" id="SM00388">
    <property type="entry name" value="HisKA"/>
    <property type="match status" value="1"/>
</dbReference>
<dbReference type="InterPro" id="IPR025201">
    <property type="entry name" value="KdpD_TM"/>
</dbReference>
<keyword evidence="10" id="KW-0472">Membrane</keyword>
<evidence type="ECO:0000256" key="4">
    <source>
        <dbReference type="ARBA" id="ARBA00022679"/>
    </source>
</evidence>
<dbReference type="Gene3D" id="3.30.565.10">
    <property type="entry name" value="Histidine kinase-like ATPase, C-terminal domain"/>
    <property type="match status" value="1"/>
</dbReference>
<keyword evidence="6 12" id="KW-0418">Kinase</keyword>
<feature type="transmembrane region" description="Helical" evidence="10">
    <location>
        <begin position="20"/>
        <end position="40"/>
    </location>
</feature>
<dbReference type="GO" id="GO:0005524">
    <property type="term" value="F:ATP binding"/>
    <property type="evidence" value="ECO:0007669"/>
    <property type="project" value="UniProtKB-KW"/>
</dbReference>
<dbReference type="PRINTS" id="PR00344">
    <property type="entry name" value="BCTRLSENSOR"/>
</dbReference>
<evidence type="ECO:0000313" key="12">
    <source>
        <dbReference type="EMBL" id="MBD1400507.1"/>
    </source>
</evidence>
<dbReference type="PANTHER" id="PTHR43065:SF10">
    <property type="entry name" value="PEROXIDE STRESS-ACTIVATED HISTIDINE KINASE MAK3"/>
    <property type="match status" value="1"/>
</dbReference>
<dbReference type="Proteomes" id="UP000632828">
    <property type="component" value="Unassembled WGS sequence"/>
</dbReference>
<dbReference type="Pfam" id="PF02518">
    <property type="entry name" value="HATPase_c"/>
    <property type="match status" value="1"/>
</dbReference>
<evidence type="ECO:0000313" key="13">
    <source>
        <dbReference type="Proteomes" id="UP000632828"/>
    </source>
</evidence>
<evidence type="ECO:0000256" key="1">
    <source>
        <dbReference type="ARBA" id="ARBA00000085"/>
    </source>
</evidence>
<dbReference type="Gene3D" id="1.10.1760.20">
    <property type="match status" value="1"/>
</dbReference>
<evidence type="ECO:0000256" key="6">
    <source>
        <dbReference type="ARBA" id="ARBA00022777"/>
    </source>
</evidence>
<dbReference type="RefSeq" id="WP_191155098.1">
    <property type="nucleotide sequence ID" value="NZ_JACWUN010000007.1"/>
</dbReference>
<keyword evidence="9" id="KW-0175">Coiled coil</keyword>
<dbReference type="GO" id="GO:0000155">
    <property type="term" value="F:phosphorelay sensor kinase activity"/>
    <property type="evidence" value="ECO:0007669"/>
    <property type="project" value="InterPro"/>
</dbReference>
<evidence type="ECO:0000259" key="11">
    <source>
        <dbReference type="PROSITE" id="PS50109"/>
    </source>
</evidence>
<keyword evidence="4" id="KW-0808">Transferase</keyword>
<name>A0A8J6QN35_9BACT</name>
<dbReference type="Pfam" id="PF13493">
    <property type="entry name" value="DUF4118"/>
    <property type="match status" value="1"/>
</dbReference>
<evidence type="ECO:0000256" key="10">
    <source>
        <dbReference type="SAM" id="Phobius"/>
    </source>
</evidence>
<keyword evidence="3" id="KW-0597">Phosphoprotein</keyword>
<dbReference type="InterPro" id="IPR003661">
    <property type="entry name" value="HisK_dim/P_dom"/>
</dbReference>
<sequence>MKGIDVDTLFKRPWRDLLVSHYRLLLVVLLVLLVTVLHYLTSNLHTPFHDIYRRLYYLPIVLGGVWFGLRGGLLAAVSVSLLYLPHVLLQLVPFHGNLLEQMLEMLLYHVVGGVTGLLSQRERHQQKLYQQTAERLERSYAQLRRQADELIAAEMDLRSKDRLSILGEMSAGLAHEIRNPLGSIRMAAEVVTEGLTEGDQRYEFAQILQKETQRLNNVLEDYLGLARAPADKAEKVMLQEIFSELKVQLSPLAATSGVVINIEVADEYLFVESLPLRQALLNLAQNGIQSMARGGGTLALSAHREADQLVLRVSDNGEGMQRDVLEKMFTPFYTTREHGTGLGLAITQRLVQRLGGDLQVDSEPGAGTTFYLRLPMKQQTARSATLKRPDVVL</sequence>
<keyword evidence="5" id="KW-0547">Nucleotide-binding</keyword>
<dbReference type="InterPro" id="IPR004358">
    <property type="entry name" value="Sig_transdc_His_kin-like_C"/>
</dbReference>
<organism evidence="12 13">
    <name type="scientific">Pelovirga terrestris</name>
    <dbReference type="NCBI Taxonomy" id="2771352"/>
    <lineage>
        <taxon>Bacteria</taxon>
        <taxon>Pseudomonadati</taxon>
        <taxon>Thermodesulfobacteriota</taxon>
        <taxon>Desulfuromonadia</taxon>
        <taxon>Geobacterales</taxon>
        <taxon>Geobacteraceae</taxon>
        <taxon>Pelovirga</taxon>
    </lineage>
</organism>